<dbReference type="EMBL" id="CP003156">
    <property type="protein sequence ID" value="AEV32830.1"/>
    <property type="molecule type" value="Genomic_DNA"/>
</dbReference>
<evidence type="ECO:0000313" key="3">
    <source>
        <dbReference type="Proteomes" id="UP000005631"/>
    </source>
</evidence>
<evidence type="ECO:0000313" key="2">
    <source>
        <dbReference type="EMBL" id="AEV32830.1"/>
    </source>
</evidence>
<keyword evidence="1" id="KW-0732">Signal</keyword>
<dbReference type="PROSITE" id="PS51257">
    <property type="entry name" value="PROKAR_LIPOPROTEIN"/>
    <property type="match status" value="1"/>
</dbReference>
<keyword evidence="3" id="KW-1185">Reference proteome</keyword>
<protein>
    <submittedName>
        <fullName evidence="2">Uncharacterized protein</fullName>
    </submittedName>
</protein>
<feature type="chain" id="PRO_5003515358" evidence="1">
    <location>
        <begin position="26"/>
        <end position="875"/>
    </location>
</feature>
<dbReference type="HOGENOM" id="CLU_016839_0_0_10"/>
<name>G8R1Q4_OWEHD</name>
<dbReference type="OrthoDB" id="1093345at2"/>
<dbReference type="AlphaFoldDB" id="G8R1Q4"/>
<dbReference type="SUPFAM" id="SSF75011">
    <property type="entry name" value="3-carboxy-cis,cis-mucoante lactonizing enzyme"/>
    <property type="match status" value="1"/>
</dbReference>
<reference evidence="2 3" key="1">
    <citation type="journal article" date="2012" name="Stand. Genomic Sci.">
        <title>Genome sequence of the orange-pigmented seawater bacterium Owenweeksia hongkongensis type strain (UST20020801(T)).</title>
        <authorList>
            <person name="Riedel T."/>
            <person name="Held B."/>
            <person name="Nolan M."/>
            <person name="Lucas S."/>
            <person name="Lapidus A."/>
            <person name="Tice H."/>
            <person name="Del Rio T.G."/>
            <person name="Cheng J.F."/>
            <person name="Han C."/>
            <person name="Tapia R."/>
            <person name="Goodwin L.A."/>
            <person name="Pitluck S."/>
            <person name="Liolios K."/>
            <person name="Mavromatis K."/>
            <person name="Pagani I."/>
            <person name="Ivanova N."/>
            <person name="Mikhailova N."/>
            <person name="Pati A."/>
            <person name="Chen A."/>
            <person name="Palaniappan K."/>
            <person name="Rohde M."/>
            <person name="Tindall B.J."/>
            <person name="Detter J.C."/>
            <person name="Goker M."/>
            <person name="Woyke T."/>
            <person name="Bristow J."/>
            <person name="Eisen J.A."/>
            <person name="Markowitz V."/>
            <person name="Hugenholtz P."/>
            <person name="Klenk H.P."/>
            <person name="Kyrpides N.C."/>
        </authorList>
    </citation>
    <scope>NUCLEOTIDE SEQUENCE</scope>
    <source>
        <strain evidence="3">DSM 17368 / JCM 12287 / NRRL B-23963</strain>
    </source>
</reference>
<gene>
    <name evidence="2" type="ordered locus">Oweho_1850</name>
</gene>
<proteinExistence type="predicted"/>
<organism evidence="2 3">
    <name type="scientific">Owenweeksia hongkongensis (strain DSM 17368 / CIP 108786 / JCM 12287 / NRRL B-23963 / UST20020801)</name>
    <dbReference type="NCBI Taxonomy" id="926562"/>
    <lineage>
        <taxon>Bacteria</taxon>
        <taxon>Pseudomonadati</taxon>
        <taxon>Bacteroidota</taxon>
        <taxon>Flavobacteriia</taxon>
        <taxon>Flavobacteriales</taxon>
        <taxon>Owenweeksiaceae</taxon>
        <taxon>Owenweeksia</taxon>
    </lineage>
</organism>
<sequence length="875" mass="99581">MKLFQYWILTLTSTLLLFSSCKKDAATSADLYSAVPKSSVLVLESRSIGEALNSISQTSMYSQIDSLPPILAFAEELKSLKGNFDTDSVTDFLKKRPVIMAIALSGAEKYGALFIALGNKDFEKSIGKRLSSVYKVSQKTYSEAEVYHFYKEDKSKNYYVSSYRNLLLFSTSSFLLEEGIRQVNSEFNIKQNLQFQKLYNTSNKKDLANLYINLKELPEFLKTKLPLGNQQFISRMGSWAELDIQAYNKELLMSGLILFPENEPYFLQSFQKVKARETEGQQIVPAASGLWVSHTFANAEQYYRNYLAYLESAGRLRKHEQLLEKLDFDHNKHLLEWVDSEMGIFTTTGEGGRINYVAYFKHRDEDDAREALDSLATDFIEGYRGIIIKKLKAENALPRFYGPIFTDFHYPYFIVSNGFALFAEDLSSMKGIINDMVDGKTLGADEEFKNFSASLPSESHIKIIASSPGFLNYASTSLEGGDAKILEKNFDKLSNFRWAALQINVDDDAALTNFYMLQSTQRKERVARLWNVELQSDAANTPQFLKNYTNAKYDVAVQDKDYRLYLIDYSGKLLWTKNLDGPIMGNITQIDIYKNNKLQMVLNTRETLYVIDRLGRDVENFPVKLKEPATAPVGVFNYDMARNYRLVVPCGKNLKNYGVDGKEVKGWNFKASKHELITQPQHFTVSKKDVIVVLNDGGQLLQLNRRGEQRFEPVEGLPKLQIPFFLKERESLAKSEMLANGPDGKLYSIIPGGTADNLYLDEENPADYFIYFDEKYVFSHDEKLIIKSDNQPWSAELDGDISTRPKVMIFGNEFYAAAFSKSADEIRLFNKKGELVEGFPVYAQGPFDMGSLKQDGAINIVTYTEDGTLVCYRVN</sequence>
<feature type="signal peptide" evidence="1">
    <location>
        <begin position="1"/>
        <end position="25"/>
    </location>
</feature>
<dbReference type="STRING" id="926562.Oweho_1850"/>
<accession>G8R1Q4</accession>
<dbReference type="KEGG" id="oho:Oweho_1850"/>
<dbReference type="Proteomes" id="UP000005631">
    <property type="component" value="Chromosome"/>
</dbReference>
<dbReference type="RefSeq" id="WP_014202186.1">
    <property type="nucleotide sequence ID" value="NC_016599.1"/>
</dbReference>
<evidence type="ECO:0000256" key="1">
    <source>
        <dbReference type="SAM" id="SignalP"/>
    </source>
</evidence>
<dbReference type="eggNOG" id="COG1520">
    <property type="taxonomic scope" value="Bacteria"/>
</dbReference>